<proteinExistence type="predicted"/>
<dbReference type="Proteomes" id="UP000178198">
    <property type="component" value="Chromosome"/>
</dbReference>
<keyword evidence="2" id="KW-1185">Reference proteome</keyword>
<evidence type="ECO:0000313" key="1">
    <source>
        <dbReference type="EMBL" id="AOZ98611.1"/>
    </source>
</evidence>
<dbReference type="RefSeq" id="WP_071183863.1">
    <property type="nucleotide sequence ID" value="NZ_CP017774.1"/>
</dbReference>
<evidence type="ECO:0008006" key="3">
    <source>
        <dbReference type="Google" id="ProtNLM"/>
    </source>
</evidence>
<protein>
    <recommendedName>
        <fullName evidence="3">Adenylosuccinate lyase</fullName>
    </recommendedName>
</protein>
<accession>A0A1D9P7R9</accession>
<dbReference type="KEGG" id="fcm:BIW12_03690"/>
<name>A0A1D9P7R9_9FLAO</name>
<reference evidence="1 2" key="1">
    <citation type="submission" date="2016-10" db="EMBL/GenBank/DDBJ databases">
        <title>Complete Genome Sequence of Flavobacterium sp. PK15.</title>
        <authorList>
            <person name="Ekwe A."/>
            <person name="Kim S.B."/>
        </authorList>
    </citation>
    <scope>NUCLEOTIDE SEQUENCE [LARGE SCALE GENOMIC DNA]</scope>
    <source>
        <strain evidence="1 2">PK15</strain>
    </source>
</reference>
<dbReference type="OrthoDB" id="979487at2"/>
<dbReference type="AlphaFoldDB" id="A0A1D9P7R9"/>
<evidence type="ECO:0000313" key="2">
    <source>
        <dbReference type="Proteomes" id="UP000178198"/>
    </source>
</evidence>
<sequence>MSELATIIAQTTGYKNSRQAAANYIMKHTELMDDFMQICFENTNPDHYKACWVMELIALEKLDSFQNYLPLICSKSKTLSNESAIRPLSKVIFLLIEAHYKTPKNEIHFTETQRQELIEINFDWLITDTKVASKVYAMRSLLLLGKEYHWIHPELQTILAKDFSTHTAAYKSVSKHILKKINHQK</sequence>
<dbReference type="STRING" id="1306519.BIW12_03690"/>
<organism evidence="1 2">
    <name type="scientific">Flavobacterium commune</name>
    <dbReference type="NCBI Taxonomy" id="1306519"/>
    <lineage>
        <taxon>Bacteria</taxon>
        <taxon>Pseudomonadati</taxon>
        <taxon>Bacteroidota</taxon>
        <taxon>Flavobacteriia</taxon>
        <taxon>Flavobacteriales</taxon>
        <taxon>Flavobacteriaceae</taxon>
        <taxon>Flavobacterium</taxon>
    </lineage>
</organism>
<gene>
    <name evidence="1" type="ORF">BIW12_03690</name>
</gene>
<dbReference type="EMBL" id="CP017774">
    <property type="protein sequence ID" value="AOZ98611.1"/>
    <property type="molecule type" value="Genomic_DNA"/>
</dbReference>